<proteinExistence type="predicted"/>
<evidence type="ECO:0000313" key="2">
    <source>
        <dbReference type="EMBL" id="GAA41241.2"/>
    </source>
</evidence>
<sequence>MDVDAAKQWSLDWGLVLNDEKHVRMSYTGDSANAFVVHDRKKDVTLIKRVQRAATKMVAGLKNLDYGTRITRLDHFPGVSSPPRPYNTYTLFEQGLANRTFIVDPTNTRGGHDERNPLNDKKPDSGSLGESIDTVYQAVERYPVNTIGFVGKFDSDAKSKKAVGKQYEKADANRYCYFAQPLQLNVYGTYCDGRV</sequence>
<name>H2KSF1_CLOSI</name>
<evidence type="ECO:0000313" key="3">
    <source>
        <dbReference type="Proteomes" id="UP000008909"/>
    </source>
</evidence>
<dbReference type="Proteomes" id="UP000008909">
    <property type="component" value="Unassembled WGS sequence"/>
</dbReference>
<evidence type="ECO:0000256" key="1">
    <source>
        <dbReference type="SAM" id="MobiDB-lite"/>
    </source>
</evidence>
<reference evidence="2" key="1">
    <citation type="journal article" date="2011" name="Genome Biol.">
        <title>The draft genome of the carcinogenic human liver fluke Clonorchis sinensis.</title>
        <authorList>
            <person name="Wang X."/>
            <person name="Chen W."/>
            <person name="Huang Y."/>
            <person name="Sun J."/>
            <person name="Men J."/>
            <person name="Liu H."/>
            <person name="Luo F."/>
            <person name="Guo L."/>
            <person name="Lv X."/>
            <person name="Deng C."/>
            <person name="Zhou C."/>
            <person name="Fan Y."/>
            <person name="Li X."/>
            <person name="Huang L."/>
            <person name="Hu Y."/>
            <person name="Liang C."/>
            <person name="Hu X."/>
            <person name="Xu J."/>
            <person name="Yu X."/>
        </authorList>
    </citation>
    <scope>NUCLEOTIDE SEQUENCE [LARGE SCALE GENOMIC DNA]</scope>
    <source>
        <strain evidence="2">Henan</strain>
    </source>
</reference>
<keyword evidence="3" id="KW-1185">Reference proteome</keyword>
<organism evidence="2 3">
    <name type="scientific">Clonorchis sinensis</name>
    <name type="common">Chinese liver fluke</name>
    <dbReference type="NCBI Taxonomy" id="79923"/>
    <lineage>
        <taxon>Eukaryota</taxon>
        <taxon>Metazoa</taxon>
        <taxon>Spiralia</taxon>
        <taxon>Lophotrochozoa</taxon>
        <taxon>Platyhelminthes</taxon>
        <taxon>Trematoda</taxon>
        <taxon>Digenea</taxon>
        <taxon>Opisthorchiida</taxon>
        <taxon>Opisthorchiata</taxon>
        <taxon>Opisthorchiidae</taxon>
        <taxon>Clonorchis</taxon>
    </lineage>
</organism>
<feature type="compositionally biased region" description="Basic and acidic residues" evidence="1">
    <location>
        <begin position="110"/>
        <end position="124"/>
    </location>
</feature>
<feature type="region of interest" description="Disordered" evidence="1">
    <location>
        <begin position="104"/>
        <end position="129"/>
    </location>
</feature>
<reference key="2">
    <citation type="submission" date="2011-10" db="EMBL/GenBank/DDBJ databases">
        <title>The genome and transcriptome sequence of Clonorchis sinensis provide insights into the carcinogenic liver fluke.</title>
        <authorList>
            <person name="Wang X."/>
            <person name="Huang Y."/>
            <person name="Chen W."/>
            <person name="Liu H."/>
            <person name="Guo L."/>
            <person name="Chen Y."/>
            <person name="Luo F."/>
            <person name="Zhou W."/>
            <person name="Sun J."/>
            <person name="Mao Q."/>
            <person name="Liang P."/>
            <person name="Zhou C."/>
            <person name="Tian Y."/>
            <person name="Men J."/>
            <person name="Lv X."/>
            <person name="Huang L."/>
            <person name="Zhou J."/>
            <person name="Hu Y."/>
            <person name="Li R."/>
            <person name="Zhang F."/>
            <person name="Lei H."/>
            <person name="Li X."/>
            <person name="Hu X."/>
            <person name="Liang C."/>
            <person name="Xu J."/>
            <person name="Wu Z."/>
            <person name="Yu X."/>
        </authorList>
    </citation>
    <scope>NUCLEOTIDE SEQUENCE</scope>
    <source>
        <strain>Henan</strain>
    </source>
</reference>
<protein>
    <submittedName>
        <fullName evidence="2">Uncharacterized protein</fullName>
    </submittedName>
</protein>
<dbReference type="EMBL" id="DF143379">
    <property type="protein sequence ID" value="GAA41241.2"/>
    <property type="molecule type" value="Genomic_DNA"/>
</dbReference>
<dbReference type="AlphaFoldDB" id="H2KSF1"/>
<gene>
    <name evidence="2" type="ORF">CLF_109126</name>
</gene>
<accession>H2KSF1</accession>